<keyword evidence="1 4" id="KW-0418">Kinase</keyword>
<evidence type="ECO:0000256" key="1">
    <source>
        <dbReference type="HAMAP-Rule" id="MF_02128"/>
    </source>
</evidence>
<keyword evidence="1" id="KW-0460">Magnesium</keyword>
<comment type="miscellaneous">
    <text evidence="1">Reaction mechanism of ThiL seems to utilize a direct, inline transfer of the gamma-phosphate of ATP to TMP rather than a phosphorylated enzyme intermediate.</text>
</comment>
<feature type="binding site" evidence="1">
    <location>
        <position position="52"/>
    </location>
    <ligand>
        <name>substrate</name>
    </ligand>
</feature>
<dbReference type="InterPro" id="IPR006283">
    <property type="entry name" value="ThiL-like"/>
</dbReference>
<dbReference type="Gene3D" id="3.30.1330.10">
    <property type="entry name" value="PurM-like, N-terminal domain"/>
    <property type="match status" value="1"/>
</dbReference>
<dbReference type="GO" id="GO:0009228">
    <property type="term" value="P:thiamine biosynthetic process"/>
    <property type="evidence" value="ECO:0007669"/>
    <property type="project" value="UniProtKB-KW"/>
</dbReference>
<keyword evidence="1" id="KW-0479">Metal-binding</keyword>
<dbReference type="GO" id="GO:0009229">
    <property type="term" value="P:thiamine diphosphate biosynthetic process"/>
    <property type="evidence" value="ECO:0007669"/>
    <property type="project" value="UniProtKB-UniRule"/>
</dbReference>
<dbReference type="Pfam" id="PF02769">
    <property type="entry name" value="AIRS_C"/>
    <property type="match status" value="1"/>
</dbReference>
<dbReference type="NCBIfam" id="TIGR01379">
    <property type="entry name" value="thiL"/>
    <property type="match status" value="1"/>
</dbReference>
<comment type="caution">
    <text evidence="1">Lacks conserved residue(s) required for the propagation of feature annotation.</text>
</comment>
<dbReference type="Proteomes" id="UP000242310">
    <property type="component" value="Unassembled WGS sequence"/>
</dbReference>
<feature type="binding site" evidence="1">
    <location>
        <position position="324"/>
    </location>
    <ligand>
        <name>substrate</name>
    </ligand>
</feature>
<feature type="binding site" evidence="1">
    <location>
        <position position="28"/>
    </location>
    <ligand>
        <name>Mg(2+)</name>
        <dbReference type="ChEBI" id="CHEBI:18420"/>
        <label>4</label>
    </ligand>
</feature>
<dbReference type="OrthoDB" id="9802811at2"/>
<feature type="binding site" evidence="1">
    <location>
        <position position="74"/>
    </location>
    <ligand>
        <name>Mg(2+)</name>
        <dbReference type="ChEBI" id="CHEBI:18420"/>
        <label>4</label>
    </ligand>
</feature>
<dbReference type="GO" id="GO:0000287">
    <property type="term" value="F:magnesium ion binding"/>
    <property type="evidence" value="ECO:0007669"/>
    <property type="project" value="UniProtKB-UniRule"/>
</dbReference>
<dbReference type="GO" id="GO:0009030">
    <property type="term" value="F:thiamine-phosphate kinase activity"/>
    <property type="evidence" value="ECO:0007669"/>
    <property type="project" value="UniProtKB-UniRule"/>
</dbReference>
<dbReference type="InterPro" id="IPR010918">
    <property type="entry name" value="PurM-like_C_dom"/>
</dbReference>
<dbReference type="SUPFAM" id="SSF56042">
    <property type="entry name" value="PurM C-terminal domain-like"/>
    <property type="match status" value="1"/>
</dbReference>
<dbReference type="InterPro" id="IPR036676">
    <property type="entry name" value="PurM-like_C_sf"/>
</dbReference>
<feature type="binding site" evidence="1">
    <location>
        <position position="74"/>
    </location>
    <ligand>
        <name>Mg(2+)</name>
        <dbReference type="ChEBI" id="CHEBI:18420"/>
        <label>3</label>
    </ligand>
</feature>
<accession>A0A2P8HL30</accession>
<comment type="catalytic activity">
    <reaction evidence="1">
        <text>thiamine phosphate + ATP = thiamine diphosphate + ADP</text>
        <dbReference type="Rhea" id="RHEA:15913"/>
        <dbReference type="ChEBI" id="CHEBI:30616"/>
        <dbReference type="ChEBI" id="CHEBI:37575"/>
        <dbReference type="ChEBI" id="CHEBI:58937"/>
        <dbReference type="ChEBI" id="CHEBI:456216"/>
        <dbReference type="EC" id="2.7.4.16"/>
    </reaction>
</comment>
<keyword evidence="1" id="KW-0547">Nucleotide-binding</keyword>
<keyword evidence="1" id="KW-0784">Thiamine biosynthesis</keyword>
<dbReference type="UniPathway" id="UPA00060">
    <property type="reaction ID" value="UER00142"/>
</dbReference>
<dbReference type="AlphaFoldDB" id="A0A2P8HL30"/>
<dbReference type="RefSeq" id="WP_106588259.1">
    <property type="nucleotide sequence ID" value="NZ_PYAV01000005.1"/>
</dbReference>
<evidence type="ECO:0000313" key="5">
    <source>
        <dbReference type="Proteomes" id="UP000242310"/>
    </source>
</evidence>
<feature type="binding site" evidence="1">
    <location>
        <position position="268"/>
    </location>
    <ligand>
        <name>substrate</name>
    </ligand>
</feature>
<dbReference type="CDD" id="cd02194">
    <property type="entry name" value="ThiL"/>
    <property type="match status" value="1"/>
</dbReference>
<dbReference type="PANTHER" id="PTHR30270:SF0">
    <property type="entry name" value="THIAMINE-MONOPHOSPHATE KINASE"/>
    <property type="match status" value="1"/>
</dbReference>
<dbReference type="HAMAP" id="MF_02128">
    <property type="entry name" value="TMP_kinase"/>
    <property type="match status" value="1"/>
</dbReference>
<comment type="function">
    <text evidence="1">Catalyzes the ATP-dependent phosphorylation of thiamine-monophosphate (TMP) to form thiamine-pyrophosphate (TPP), the active form of vitamin B1.</text>
</comment>
<dbReference type="EMBL" id="PYAV01000005">
    <property type="protein sequence ID" value="PSL46928.1"/>
    <property type="molecule type" value="Genomic_DNA"/>
</dbReference>
<feature type="binding site" evidence="1">
    <location>
        <position position="220"/>
    </location>
    <ligand>
        <name>Mg(2+)</name>
        <dbReference type="ChEBI" id="CHEBI:18420"/>
        <label>5</label>
    </ligand>
</feature>
<sequence>MEDEFAWLDRVSPRRFFQPNVTEGIGDDAAIYQTSPKFEDILCVDTLVEGIHFARETMLPTDIGYKALAVNISDVAAMGGSPLYYIVSAAVPATWTEDDLIMIYRGMRELGDSYEMDLLGGDTVSTDGPLVLSVTVVGRTEKGKYLTRRDAEAGDVLVITGPLGGSAAGLHLLWNQGELDFEDEANRTLLQYHQRPDPQVIAGRMFAHETSRAAVNDISDGLASEAWEIAEASEVSLHIDQDVLPLAAKWHPQFSDEQALQHALFGGEDFQLLAALPADEWPALEKQLQTEGIPALKIGTVQAGDPAVTLHAEGEQVPLLKKGYNHFSAENQRKGSE</sequence>
<proteinExistence type="inferred from homology"/>
<feature type="binding site" evidence="1">
    <location>
        <position position="219"/>
    </location>
    <ligand>
        <name>ATP</name>
        <dbReference type="ChEBI" id="CHEBI:30616"/>
    </ligand>
</feature>
<comment type="caution">
    <text evidence="4">The sequence shown here is derived from an EMBL/GenBank/DDBJ whole genome shotgun (WGS) entry which is preliminary data.</text>
</comment>
<dbReference type="PIRSF" id="PIRSF005303">
    <property type="entry name" value="Thiam_monoph_kin"/>
    <property type="match status" value="1"/>
</dbReference>
<gene>
    <name evidence="1" type="primary">thiL</name>
    <name evidence="4" type="ORF">B0H94_10581</name>
</gene>
<dbReference type="SUPFAM" id="SSF55326">
    <property type="entry name" value="PurM N-terminal domain-like"/>
    <property type="match status" value="1"/>
</dbReference>
<feature type="binding site" evidence="1">
    <location>
        <position position="122"/>
    </location>
    <ligand>
        <name>Mg(2+)</name>
        <dbReference type="ChEBI" id="CHEBI:18420"/>
        <label>1</label>
    </ligand>
</feature>
<feature type="binding site" evidence="1">
    <location>
        <position position="28"/>
    </location>
    <ligand>
        <name>Mg(2+)</name>
        <dbReference type="ChEBI" id="CHEBI:18420"/>
        <label>3</label>
    </ligand>
</feature>
<keyword evidence="5" id="KW-1185">Reference proteome</keyword>
<comment type="similarity">
    <text evidence="1">Belongs to the thiamine-monophosphate kinase family.</text>
</comment>
<feature type="binding site" evidence="1">
    <location>
        <position position="45"/>
    </location>
    <ligand>
        <name>Mg(2+)</name>
        <dbReference type="ChEBI" id="CHEBI:18420"/>
        <label>2</label>
    </ligand>
</feature>
<keyword evidence="1" id="KW-0067">ATP-binding</keyword>
<feature type="binding site" evidence="1">
    <location>
        <position position="104"/>
    </location>
    <ligand>
        <name>ATP</name>
        <dbReference type="ChEBI" id="CHEBI:30616"/>
    </ligand>
</feature>
<protein>
    <recommendedName>
        <fullName evidence="1">Thiamine-monophosphate kinase</fullName>
        <shortName evidence="1">TMP kinase</shortName>
        <shortName evidence="1">Thiamine-phosphate kinase</shortName>
        <ecNumber evidence="1">2.7.4.16</ecNumber>
    </recommendedName>
</protein>
<dbReference type="PANTHER" id="PTHR30270">
    <property type="entry name" value="THIAMINE-MONOPHOSPHATE KINASE"/>
    <property type="match status" value="1"/>
</dbReference>
<dbReference type="EC" id="2.7.4.16" evidence="1"/>
<evidence type="ECO:0000313" key="4">
    <source>
        <dbReference type="EMBL" id="PSL46928.1"/>
    </source>
</evidence>
<feature type="domain" description="PurM-like C-terminal" evidence="3">
    <location>
        <begin position="152"/>
        <end position="305"/>
    </location>
</feature>
<feature type="domain" description="PurM-like N-terminal" evidence="2">
    <location>
        <begin position="26"/>
        <end position="139"/>
    </location>
</feature>
<feature type="binding site" evidence="1">
    <location>
        <position position="217"/>
    </location>
    <ligand>
        <name>Mg(2+)</name>
        <dbReference type="ChEBI" id="CHEBI:18420"/>
        <label>3</label>
    </ligand>
</feature>
<evidence type="ECO:0000259" key="2">
    <source>
        <dbReference type="Pfam" id="PF00586"/>
    </source>
</evidence>
<evidence type="ECO:0000259" key="3">
    <source>
        <dbReference type="Pfam" id="PF02769"/>
    </source>
</evidence>
<keyword evidence="1" id="KW-0808">Transferase</keyword>
<dbReference type="Gene3D" id="3.90.650.10">
    <property type="entry name" value="PurM-like C-terminal domain"/>
    <property type="match status" value="1"/>
</dbReference>
<dbReference type="GO" id="GO:0005524">
    <property type="term" value="F:ATP binding"/>
    <property type="evidence" value="ECO:0007669"/>
    <property type="project" value="UniProtKB-UniRule"/>
</dbReference>
<organism evidence="4 5">
    <name type="scientific">Salsuginibacillus halophilus</name>
    <dbReference type="NCBI Taxonomy" id="517424"/>
    <lineage>
        <taxon>Bacteria</taxon>
        <taxon>Bacillati</taxon>
        <taxon>Bacillota</taxon>
        <taxon>Bacilli</taxon>
        <taxon>Bacillales</taxon>
        <taxon>Bacillaceae</taxon>
        <taxon>Salsuginibacillus</taxon>
    </lineage>
</organism>
<feature type="binding site" evidence="1">
    <location>
        <position position="148"/>
    </location>
    <ligand>
        <name>ATP</name>
        <dbReference type="ChEBI" id="CHEBI:30616"/>
    </ligand>
</feature>
<feature type="binding site" evidence="1">
    <location>
        <position position="45"/>
    </location>
    <ligand>
        <name>Mg(2+)</name>
        <dbReference type="ChEBI" id="CHEBI:18420"/>
        <label>1</label>
    </ligand>
</feature>
<feature type="binding site" evidence="1">
    <location>
        <begin position="121"/>
        <end position="122"/>
    </location>
    <ligand>
        <name>ATP</name>
        <dbReference type="ChEBI" id="CHEBI:30616"/>
    </ligand>
</feature>
<reference evidence="4 5" key="1">
    <citation type="submission" date="2018-03" db="EMBL/GenBank/DDBJ databases">
        <title>Genomic Encyclopedia of Type Strains, Phase III (KMG-III): the genomes of soil and plant-associated and newly described type strains.</title>
        <authorList>
            <person name="Whitman W."/>
        </authorList>
    </citation>
    <scope>NUCLEOTIDE SEQUENCE [LARGE SCALE GENOMIC DNA]</scope>
    <source>
        <strain evidence="4 5">CGMCC 1.07653</strain>
    </source>
</reference>
<comment type="pathway">
    <text evidence="1">Cofactor biosynthesis; thiamine diphosphate biosynthesis; thiamine diphosphate from thiamine phosphate: step 1/1.</text>
</comment>
<dbReference type="InterPro" id="IPR016188">
    <property type="entry name" value="PurM-like_N"/>
</dbReference>
<dbReference type="Pfam" id="PF00586">
    <property type="entry name" value="AIRS"/>
    <property type="match status" value="1"/>
</dbReference>
<name>A0A2P8HL30_9BACI</name>
<feature type="binding site" evidence="1">
    <location>
        <position position="74"/>
    </location>
    <ligand>
        <name>Mg(2+)</name>
        <dbReference type="ChEBI" id="CHEBI:18420"/>
        <label>2</label>
    </ligand>
</feature>
<dbReference type="InterPro" id="IPR036921">
    <property type="entry name" value="PurM-like_N_sf"/>
</dbReference>